<reference evidence="2" key="1">
    <citation type="submission" date="2011-07" db="EMBL/GenBank/DDBJ databases">
        <authorList>
            <consortium name="Caenorhabditis brenneri Sequencing and Analysis Consortium"/>
            <person name="Wilson R.K."/>
        </authorList>
    </citation>
    <scope>NUCLEOTIDE SEQUENCE [LARGE SCALE GENOMIC DNA]</scope>
    <source>
        <strain evidence="2">PB2801</strain>
    </source>
</reference>
<evidence type="ECO:0000313" key="1">
    <source>
        <dbReference type="EMBL" id="EGT42341.1"/>
    </source>
</evidence>
<dbReference type="Proteomes" id="UP000008068">
    <property type="component" value="Unassembled WGS sequence"/>
</dbReference>
<proteinExistence type="predicted"/>
<sequence length="142" mass="16754">MSDTIHDSGDEDYNLDDHAAAVEESTRQLGQHQEFNNFRREILLMATEIKFHQTALQNLERTFKFSFYFESTGLPISDLTDAQLVVYLGEIKARREEMVDFICFYERQRREDYHPAIVSRVRSEKSLMDGKIQQVQLEIESR</sequence>
<dbReference type="AlphaFoldDB" id="G0P1H5"/>
<keyword evidence="2" id="KW-1185">Reference proteome</keyword>
<gene>
    <name evidence="1" type="ORF">CAEBREN_13368</name>
</gene>
<organism evidence="2">
    <name type="scientific">Caenorhabditis brenneri</name>
    <name type="common">Nematode worm</name>
    <dbReference type="NCBI Taxonomy" id="135651"/>
    <lineage>
        <taxon>Eukaryota</taxon>
        <taxon>Metazoa</taxon>
        <taxon>Ecdysozoa</taxon>
        <taxon>Nematoda</taxon>
        <taxon>Chromadorea</taxon>
        <taxon>Rhabditida</taxon>
        <taxon>Rhabditina</taxon>
        <taxon>Rhabditomorpha</taxon>
        <taxon>Rhabditoidea</taxon>
        <taxon>Rhabditidae</taxon>
        <taxon>Peloderinae</taxon>
        <taxon>Caenorhabditis</taxon>
    </lineage>
</organism>
<accession>G0P1H5</accession>
<dbReference type="HOGENOM" id="CLU_1817460_0_0_1"/>
<evidence type="ECO:0000313" key="2">
    <source>
        <dbReference type="Proteomes" id="UP000008068"/>
    </source>
</evidence>
<dbReference type="InParanoid" id="G0P1H5"/>
<name>G0P1H5_CAEBE</name>
<protein>
    <submittedName>
        <fullName evidence="1">Uncharacterized protein</fullName>
    </submittedName>
</protein>
<dbReference type="EMBL" id="GL380013">
    <property type="protein sequence ID" value="EGT42341.1"/>
    <property type="molecule type" value="Genomic_DNA"/>
</dbReference>